<protein>
    <submittedName>
        <fullName evidence="1">Uncharacterized protein</fullName>
    </submittedName>
</protein>
<gene>
    <name evidence="1" type="ORF">Sjap_002471</name>
</gene>
<accession>A0AAP0PW54</accession>
<reference evidence="1 2" key="1">
    <citation type="submission" date="2024-01" db="EMBL/GenBank/DDBJ databases">
        <title>Genome assemblies of Stephania.</title>
        <authorList>
            <person name="Yang L."/>
        </authorList>
    </citation>
    <scope>NUCLEOTIDE SEQUENCE [LARGE SCALE GENOMIC DNA]</scope>
    <source>
        <strain evidence="1">QJT</strain>
        <tissue evidence="1">Leaf</tissue>
    </source>
</reference>
<dbReference type="Proteomes" id="UP001417504">
    <property type="component" value="Unassembled WGS sequence"/>
</dbReference>
<proteinExistence type="predicted"/>
<comment type="caution">
    <text evidence="1">The sequence shown here is derived from an EMBL/GenBank/DDBJ whole genome shotgun (WGS) entry which is preliminary data.</text>
</comment>
<keyword evidence="2" id="KW-1185">Reference proteome</keyword>
<evidence type="ECO:0000313" key="1">
    <source>
        <dbReference type="EMBL" id="KAK9154991.1"/>
    </source>
</evidence>
<dbReference type="AlphaFoldDB" id="A0AAP0PW54"/>
<evidence type="ECO:0000313" key="2">
    <source>
        <dbReference type="Proteomes" id="UP001417504"/>
    </source>
</evidence>
<sequence length="81" mass="8322">MPKRRIAAPPRSCLLRGAGRLKGSCEKDSTFMKSWVSLSLLFSIKGGGDGSSCCVGGCGCGGGATLEGSIVGDVKVQEERN</sequence>
<organism evidence="1 2">
    <name type="scientific">Stephania japonica</name>
    <dbReference type="NCBI Taxonomy" id="461633"/>
    <lineage>
        <taxon>Eukaryota</taxon>
        <taxon>Viridiplantae</taxon>
        <taxon>Streptophyta</taxon>
        <taxon>Embryophyta</taxon>
        <taxon>Tracheophyta</taxon>
        <taxon>Spermatophyta</taxon>
        <taxon>Magnoliopsida</taxon>
        <taxon>Ranunculales</taxon>
        <taxon>Menispermaceae</taxon>
        <taxon>Menispermoideae</taxon>
        <taxon>Cissampelideae</taxon>
        <taxon>Stephania</taxon>
    </lineage>
</organism>
<dbReference type="EMBL" id="JBBNAE010000001">
    <property type="protein sequence ID" value="KAK9154991.1"/>
    <property type="molecule type" value="Genomic_DNA"/>
</dbReference>
<name>A0AAP0PW54_9MAGN</name>